<sequence length="177" mass="21346">MRKLGKDIQFLNGRTYKQQELLDKGKYRVLRVGNFNTNDKWYYSNLELEESKYANKGDLLYLWATNFGPEIWNQEKVVYHYHIWKLKIMNAYLSKQYLYTWLKNDKERIKQSTNGTTMIHVTKGHMEQREFQVPSDIAEQQKIGTLFNQLDTIIFLYQHKLDQLNTLKKAYLKSMFI</sequence>
<dbReference type="PANTHER" id="PTHR30408">
    <property type="entry name" value="TYPE-1 RESTRICTION ENZYME ECOKI SPECIFICITY PROTEIN"/>
    <property type="match status" value="1"/>
</dbReference>
<dbReference type="Proteomes" id="UP000569903">
    <property type="component" value="Unassembled WGS sequence"/>
</dbReference>
<proteinExistence type="inferred from homology"/>
<dbReference type="Pfam" id="PF01420">
    <property type="entry name" value="Methylase_S"/>
    <property type="match status" value="1"/>
</dbReference>
<evidence type="ECO:0000313" key="5">
    <source>
        <dbReference type="EMBL" id="MBC1459365.1"/>
    </source>
</evidence>
<evidence type="ECO:0000256" key="3">
    <source>
        <dbReference type="ARBA" id="ARBA00023125"/>
    </source>
</evidence>
<evidence type="ECO:0000259" key="4">
    <source>
        <dbReference type="Pfam" id="PF01420"/>
    </source>
</evidence>
<name>A0A841Z170_9LIST</name>
<comment type="caution">
    <text evidence="5">The sequence shown here is derived from an EMBL/GenBank/DDBJ whole genome shotgun (WGS) entry which is preliminary data.</text>
</comment>
<dbReference type="PANTHER" id="PTHR30408:SF12">
    <property type="entry name" value="TYPE I RESTRICTION ENZYME MJAVIII SPECIFICITY SUBUNIT"/>
    <property type="match status" value="1"/>
</dbReference>
<dbReference type="EMBL" id="JAARQN010000030">
    <property type="protein sequence ID" value="MBC1459365.1"/>
    <property type="molecule type" value="Genomic_DNA"/>
</dbReference>
<gene>
    <name evidence="5" type="ORF">HB850_16640</name>
</gene>
<keyword evidence="2" id="KW-0680">Restriction system</keyword>
<dbReference type="GO" id="GO:0003677">
    <property type="term" value="F:DNA binding"/>
    <property type="evidence" value="ECO:0007669"/>
    <property type="project" value="UniProtKB-KW"/>
</dbReference>
<dbReference type="InterPro" id="IPR000055">
    <property type="entry name" value="Restrct_endonuc_typeI_TRD"/>
</dbReference>
<keyword evidence="3" id="KW-0238">DNA-binding</keyword>
<feature type="domain" description="Type I restriction modification DNA specificity" evidence="4">
    <location>
        <begin position="9"/>
        <end position="165"/>
    </location>
</feature>
<dbReference type="InterPro" id="IPR052021">
    <property type="entry name" value="Type-I_RS_S_subunit"/>
</dbReference>
<reference evidence="5 6" key="1">
    <citation type="submission" date="2020-03" db="EMBL/GenBank/DDBJ databases">
        <title>Soil Listeria distribution.</title>
        <authorList>
            <person name="Liao J."/>
            <person name="Wiedmann M."/>
        </authorList>
    </citation>
    <scope>NUCLEOTIDE SEQUENCE [LARGE SCALE GENOMIC DNA]</scope>
    <source>
        <strain evidence="5 6">FSL L7-1614</strain>
    </source>
</reference>
<evidence type="ECO:0000256" key="2">
    <source>
        <dbReference type="ARBA" id="ARBA00022747"/>
    </source>
</evidence>
<evidence type="ECO:0000256" key="1">
    <source>
        <dbReference type="ARBA" id="ARBA00010923"/>
    </source>
</evidence>
<evidence type="ECO:0000313" key="6">
    <source>
        <dbReference type="Proteomes" id="UP000569903"/>
    </source>
</evidence>
<organism evidence="5 6">
    <name type="scientific">Listeria newyorkensis</name>
    <dbReference type="NCBI Taxonomy" id="1497681"/>
    <lineage>
        <taxon>Bacteria</taxon>
        <taxon>Bacillati</taxon>
        <taxon>Bacillota</taxon>
        <taxon>Bacilli</taxon>
        <taxon>Bacillales</taxon>
        <taxon>Listeriaceae</taxon>
        <taxon>Listeria</taxon>
    </lineage>
</organism>
<dbReference type="AlphaFoldDB" id="A0A841Z170"/>
<dbReference type="CDD" id="cd17254">
    <property type="entry name" value="RMtype1_S_FclI-TRD1-CR1_like"/>
    <property type="match status" value="1"/>
</dbReference>
<dbReference type="Gene3D" id="3.90.220.20">
    <property type="entry name" value="DNA methylase specificity domains"/>
    <property type="match status" value="1"/>
</dbReference>
<dbReference type="GO" id="GO:0009307">
    <property type="term" value="P:DNA restriction-modification system"/>
    <property type="evidence" value="ECO:0007669"/>
    <property type="project" value="UniProtKB-KW"/>
</dbReference>
<dbReference type="InterPro" id="IPR044946">
    <property type="entry name" value="Restrct_endonuc_typeI_TRD_sf"/>
</dbReference>
<protein>
    <recommendedName>
        <fullName evidence="4">Type I restriction modification DNA specificity domain-containing protein</fullName>
    </recommendedName>
</protein>
<dbReference type="SUPFAM" id="SSF116734">
    <property type="entry name" value="DNA methylase specificity domain"/>
    <property type="match status" value="1"/>
</dbReference>
<accession>A0A841Z170</accession>
<comment type="similarity">
    <text evidence="1">Belongs to the type-I restriction system S methylase family.</text>
</comment>